<feature type="compositionally biased region" description="Pro residues" evidence="1">
    <location>
        <begin position="29"/>
        <end position="44"/>
    </location>
</feature>
<feature type="compositionally biased region" description="Polar residues" evidence="1">
    <location>
        <begin position="544"/>
        <end position="555"/>
    </location>
</feature>
<feature type="region of interest" description="Disordered" evidence="1">
    <location>
        <begin position="529"/>
        <end position="586"/>
    </location>
</feature>
<dbReference type="InterPro" id="IPR015425">
    <property type="entry name" value="FH2_Formin"/>
</dbReference>
<dbReference type="SMART" id="SM00498">
    <property type="entry name" value="FH2"/>
    <property type="match status" value="1"/>
</dbReference>
<feature type="compositionally biased region" description="Polar residues" evidence="1">
    <location>
        <begin position="11"/>
        <end position="25"/>
    </location>
</feature>
<organism evidence="3 4">
    <name type="scientific">Scleropages formosus</name>
    <name type="common">Asian bonytongue</name>
    <name type="synonym">Osteoglossum formosum</name>
    <dbReference type="NCBI Taxonomy" id="113540"/>
    <lineage>
        <taxon>Eukaryota</taxon>
        <taxon>Metazoa</taxon>
        <taxon>Chordata</taxon>
        <taxon>Craniata</taxon>
        <taxon>Vertebrata</taxon>
        <taxon>Euteleostomi</taxon>
        <taxon>Actinopterygii</taxon>
        <taxon>Neopterygii</taxon>
        <taxon>Teleostei</taxon>
        <taxon>Osteoglossocephala</taxon>
        <taxon>Osteoglossomorpha</taxon>
        <taxon>Osteoglossiformes</taxon>
        <taxon>Osteoglossidae</taxon>
        <taxon>Scleropages</taxon>
    </lineage>
</organism>
<gene>
    <name evidence="3" type="ORF">Z043_100029</name>
</gene>
<dbReference type="Proteomes" id="UP000034805">
    <property type="component" value="Unassembled WGS sequence"/>
</dbReference>
<dbReference type="PANTHER" id="PTHR46345:SF7">
    <property type="entry name" value="FH2 DOMAIN CONTAINING 3-RELATED"/>
    <property type="match status" value="1"/>
</dbReference>
<evidence type="ECO:0000259" key="2">
    <source>
        <dbReference type="PROSITE" id="PS51444"/>
    </source>
</evidence>
<dbReference type="PANTHER" id="PTHR46345">
    <property type="entry name" value="INVERTED FORMIN-2"/>
    <property type="match status" value="1"/>
</dbReference>
<evidence type="ECO:0000313" key="3">
    <source>
        <dbReference type="EMBL" id="KPP80324.1"/>
    </source>
</evidence>
<dbReference type="EMBL" id="JARO02000005">
    <property type="protein sequence ID" value="KPP80324.1"/>
    <property type="molecule type" value="Genomic_DNA"/>
</dbReference>
<sequence length="814" mass="90826">MDGDVGFLNAQPGSLSPSPGRQGSGQLPVPQPPPPPPPPPPPGPLAADNSCDGGHFASTVRRQSRMRSFNWDTLPRHRVLGKRNVWTACRALEDFQLDTKRIEELFSRREATQSEDGMGSLRKSMWGSSLPSLSTEWISILSSKRSMNIGIFLKQFKRPVRDMVKDIRQGNWMAFGTGKLKELCKLLPEEEEVKVLHAFTGSLSQLAEADLFMTMLVKVPNYEERIHVMVLREEFFPVIEDLKQAIRTMTMAANELLDCDDLHSVIRLVLKAGNYMNAGGYAGSAIGFRMSSLLKLVDTKANKPGMNLMHYVAMQAQEIDVSLLKFPDQLPHIGEAARISKQEVEMDFQKEAEKVLEAQQIIRQQKELQVQMEGFLKRAQSKLAEVEASLQTLRSVSNAVAEYFCEDPTLFKLDECCSIFHSFCERFARALKENHEHQAAEARRRQQERQRSIAKRRSTATCSGTDKDVDGMALEALLHSFLTNQGSRKKAGQHSQPVVSSLKEFCEVEMIADNREAWLSKWCSTQDLADGQHTGDTSEKWRVSTGQERLSSINDKLTPKCRDPRGQGLLPRRNGNMPTSFSLVEGEEEVEENVEECFWMRETPSKTSHHPGPSSLFLEGSPLCTSRSPHGTVLFPLSHHQQEDNSPRTILSPYPSPKITPRSARRHTIAMTLSPSWAYIDEHHNLSAIPCTPVRDKSPPLTLVGENKSADSLLSSVTAVDSPLSPPTLFPTSDVNQGGLPVDVAVLSNPQVEGGATETLPSSRLGHLFHRRSKPQVPRTERQESSAFISFFRRLGERGSRHGDGELDSCGTDF</sequence>
<evidence type="ECO:0000313" key="4">
    <source>
        <dbReference type="Proteomes" id="UP000034805"/>
    </source>
</evidence>
<dbReference type="PROSITE" id="PS51444">
    <property type="entry name" value="FH2"/>
    <property type="match status" value="1"/>
</dbReference>
<protein>
    <submittedName>
        <fullName evidence="3">FH2 domain-containing protein 1-like</fullName>
    </submittedName>
</protein>
<dbReference type="STRING" id="113540.ENSSFOP00015009198"/>
<dbReference type="InterPro" id="IPR042201">
    <property type="entry name" value="FH2_Formin_sf"/>
</dbReference>
<comment type="caution">
    <text evidence="3">The sequence shown here is derived from an EMBL/GenBank/DDBJ whole genome shotgun (WGS) entry which is preliminary data.</text>
</comment>
<feature type="compositionally biased region" description="Basic and acidic residues" evidence="1">
    <location>
        <begin position="438"/>
        <end position="451"/>
    </location>
</feature>
<evidence type="ECO:0000256" key="1">
    <source>
        <dbReference type="SAM" id="MobiDB-lite"/>
    </source>
</evidence>
<reference evidence="3 4" key="1">
    <citation type="submission" date="2015-08" db="EMBL/GenBank/DDBJ databases">
        <title>The genome of the Asian arowana (Scleropages formosus).</title>
        <authorList>
            <person name="Tan M.H."/>
            <person name="Gan H.M."/>
            <person name="Croft L.J."/>
            <person name="Austin C.M."/>
        </authorList>
    </citation>
    <scope>NUCLEOTIDE SEQUENCE [LARGE SCALE GENOMIC DNA]</scope>
    <source>
        <strain evidence="3">Aro1</strain>
    </source>
</reference>
<dbReference type="Pfam" id="PF02181">
    <property type="entry name" value="FH2"/>
    <property type="match status" value="1"/>
</dbReference>
<accession>A0A0P7XY88</accession>
<dbReference type="Gene3D" id="1.20.58.2220">
    <property type="entry name" value="Formin, FH2 domain"/>
    <property type="match status" value="1"/>
</dbReference>
<feature type="region of interest" description="Disordered" evidence="1">
    <location>
        <begin position="639"/>
        <end position="663"/>
    </location>
</feature>
<name>A0A0P7XY88_SCLFO</name>
<proteinExistence type="predicted"/>
<feature type="region of interest" description="Disordered" evidence="1">
    <location>
        <begin position="438"/>
        <end position="466"/>
    </location>
</feature>
<dbReference type="SUPFAM" id="SSF101447">
    <property type="entry name" value="Formin homology 2 domain (FH2 domain)"/>
    <property type="match status" value="1"/>
</dbReference>
<dbReference type="AlphaFoldDB" id="A0A0P7XY88"/>
<feature type="region of interest" description="Disordered" evidence="1">
    <location>
        <begin position="1"/>
        <end position="56"/>
    </location>
</feature>
<feature type="domain" description="FH2" evidence="2">
    <location>
        <begin position="56"/>
        <end position="453"/>
    </location>
</feature>